<dbReference type="InterPro" id="IPR043504">
    <property type="entry name" value="Peptidase_S1_PA_chymotrypsin"/>
</dbReference>
<evidence type="ECO:0000313" key="2">
    <source>
        <dbReference type="Proteomes" id="UP000675881"/>
    </source>
</evidence>
<sequence length="171" mass="19595">MESEKCEYNSGSPLTMAIDGQCILVGIVSEGKDCGSDQYGKYMIFANIQEFHDNLNTASAKRIMDPPRRYGTPPRRKSQDFDGIMIFINLMFDVSFDLLFRRNKIWTTVCPWFDSYNLINKDGHGQSQRNFCRGSDVNLLDYAFWLDVNVDDKTNPLPSSISGYSIFRATR</sequence>
<dbReference type="AlphaFoldDB" id="A0A7R8CFK2"/>
<organism evidence="1 2">
    <name type="scientific">Lepeophtheirus salmonis</name>
    <name type="common">Salmon louse</name>
    <name type="synonym">Caligus salmonis</name>
    <dbReference type="NCBI Taxonomy" id="72036"/>
    <lineage>
        <taxon>Eukaryota</taxon>
        <taxon>Metazoa</taxon>
        <taxon>Ecdysozoa</taxon>
        <taxon>Arthropoda</taxon>
        <taxon>Crustacea</taxon>
        <taxon>Multicrustacea</taxon>
        <taxon>Hexanauplia</taxon>
        <taxon>Copepoda</taxon>
        <taxon>Siphonostomatoida</taxon>
        <taxon>Caligidae</taxon>
        <taxon>Lepeophtheirus</taxon>
    </lineage>
</organism>
<proteinExistence type="predicted"/>
<dbReference type="EMBL" id="HG994590">
    <property type="protein sequence ID" value="CAF2807410.1"/>
    <property type="molecule type" value="Genomic_DNA"/>
</dbReference>
<dbReference type="SUPFAM" id="SSF50494">
    <property type="entry name" value="Trypsin-like serine proteases"/>
    <property type="match status" value="1"/>
</dbReference>
<accession>A0A7R8CFK2</accession>
<dbReference type="InterPro" id="IPR009003">
    <property type="entry name" value="Peptidase_S1_PA"/>
</dbReference>
<dbReference type="Proteomes" id="UP000675881">
    <property type="component" value="Chromosome 11"/>
</dbReference>
<name>A0A7R8CFK2_LEPSM</name>
<keyword evidence="2" id="KW-1185">Reference proteome</keyword>
<evidence type="ECO:0000313" key="1">
    <source>
        <dbReference type="EMBL" id="CAF2807410.1"/>
    </source>
</evidence>
<protein>
    <submittedName>
        <fullName evidence="1">(salmon louse) hypothetical protein</fullName>
    </submittedName>
</protein>
<reference evidence="1" key="1">
    <citation type="submission" date="2021-02" db="EMBL/GenBank/DDBJ databases">
        <authorList>
            <person name="Bekaert M."/>
        </authorList>
    </citation>
    <scope>NUCLEOTIDE SEQUENCE</scope>
    <source>
        <strain evidence="1">IoA-00</strain>
    </source>
</reference>
<dbReference type="Gene3D" id="2.40.10.10">
    <property type="entry name" value="Trypsin-like serine proteases"/>
    <property type="match status" value="1"/>
</dbReference>
<gene>
    <name evidence="1" type="ORF">LSAA_2872</name>
</gene>